<dbReference type="Pfam" id="PF12697">
    <property type="entry name" value="Abhydrolase_6"/>
    <property type="match status" value="1"/>
</dbReference>
<dbReference type="PANTHER" id="PTHR43798">
    <property type="entry name" value="MONOACYLGLYCEROL LIPASE"/>
    <property type="match status" value="1"/>
</dbReference>
<dbReference type="InterPro" id="IPR050266">
    <property type="entry name" value="AB_hydrolase_sf"/>
</dbReference>
<evidence type="ECO:0000259" key="1">
    <source>
        <dbReference type="Pfam" id="PF12697"/>
    </source>
</evidence>
<keyword evidence="3" id="KW-1185">Reference proteome</keyword>
<protein>
    <submittedName>
        <fullName evidence="2">Alpha/beta hydrolase</fullName>
    </submittedName>
</protein>
<accession>A0ABT7EYV3</accession>
<organism evidence="2 3">
    <name type="scientific">Pseudodonghicola flavimaris</name>
    <dbReference type="NCBI Taxonomy" id="3050036"/>
    <lineage>
        <taxon>Bacteria</taxon>
        <taxon>Pseudomonadati</taxon>
        <taxon>Pseudomonadota</taxon>
        <taxon>Alphaproteobacteria</taxon>
        <taxon>Rhodobacterales</taxon>
        <taxon>Paracoccaceae</taxon>
        <taxon>Pseudodonghicola</taxon>
    </lineage>
</organism>
<comment type="caution">
    <text evidence="2">The sequence shown here is derived from an EMBL/GenBank/DDBJ whole genome shotgun (WGS) entry which is preliminary data.</text>
</comment>
<dbReference type="EMBL" id="JASNJD010000004">
    <property type="protein sequence ID" value="MDK3017435.1"/>
    <property type="molecule type" value="Genomic_DNA"/>
</dbReference>
<dbReference type="GO" id="GO:0016787">
    <property type="term" value="F:hydrolase activity"/>
    <property type="evidence" value="ECO:0007669"/>
    <property type="project" value="UniProtKB-KW"/>
</dbReference>
<dbReference type="PANTHER" id="PTHR43798:SF33">
    <property type="entry name" value="HYDROLASE, PUTATIVE (AFU_ORTHOLOGUE AFUA_2G14860)-RELATED"/>
    <property type="match status" value="1"/>
</dbReference>
<keyword evidence="2" id="KW-0378">Hydrolase</keyword>
<dbReference type="SUPFAM" id="SSF53474">
    <property type="entry name" value="alpha/beta-Hydrolases"/>
    <property type="match status" value="1"/>
</dbReference>
<reference evidence="2 3" key="1">
    <citation type="submission" date="2023-05" db="EMBL/GenBank/DDBJ databases">
        <title>Pseudodonghicola sp. nov.</title>
        <authorList>
            <person name="Huang J."/>
        </authorList>
    </citation>
    <scope>NUCLEOTIDE SEQUENCE [LARGE SCALE GENOMIC DNA]</scope>
    <source>
        <strain evidence="2 3">IC7</strain>
    </source>
</reference>
<dbReference type="Gene3D" id="3.40.50.1820">
    <property type="entry name" value="alpha/beta hydrolase"/>
    <property type="match status" value="1"/>
</dbReference>
<dbReference type="PRINTS" id="PR00111">
    <property type="entry name" value="ABHYDROLASE"/>
</dbReference>
<gene>
    <name evidence="2" type="ORF">QO033_07085</name>
</gene>
<dbReference type="InterPro" id="IPR000073">
    <property type="entry name" value="AB_hydrolase_1"/>
</dbReference>
<feature type="domain" description="AB hydrolase-1" evidence="1">
    <location>
        <begin position="24"/>
        <end position="262"/>
    </location>
</feature>
<sequence>MKDMNDLPQPVFVRELGTGDRRLLAVHCTLAHSGVWRGLAQALDGQARLTAFDMLSHGRSPDWDGQGDIQDRTLDTALGLLDEPMDVIGHSFGATVALRLAVARPDLVRSLTLIEPVYFAFALQSAPEAVARHEADAAPFTEALARGEVATGARLFNRMWGGGVGPRWDALPEAARASMIRGIPLVPACRQALYDDPAGVAAPGGLDAVTMPVLLMRGCDSHPVISAITDAIAARLTRVRQEAVPGAGHMLPITHPEAVAAAMRGVFADAPLPGAA</sequence>
<evidence type="ECO:0000313" key="2">
    <source>
        <dbReference type="EMBL" id="MDK3017435.1"/>
    </source>
</evidence>
<dbReference type="RefSeq" id="WP_284480251.1">
    <property type="nucleotide sequence ID" value="NZ_JASNJD010000004.1"/>
</dbReference>
<evidence type="ECO:0000313" key="3">
    <source>
        <dbReference type="Proteomes" id="UP001243757"/>
    </source>
</evidence>
<dbReference type="Proteomes" id="UP001243757">
    <property type="component" value="Unassembled WGS sequence"/>
</dbReference>
<dbReference type="InterPro" id="IPR029058">
    <property type="entry name" value="AB_hydrolase_fold"/>
</dbReference>
<proteinExistence type="predicted"/>
<name>A0ABT7EYV3_9RHOB</name>